<dbReference type="Proteomes" id="UP000266861">
    <property type="component" value="Unassembled WGS sequence"/>
</dbReference>
<gene>
    <name evidence="2" type="ORF">Glove_362g82</name>
</gene>
<dbReference type="AlphaFoldDB" id="A0A397H9P0"/>
<feature type="signal peptide" evidence="1">
    <location>
        <begin position="1"/>
        <end position="22"/>
    </location>
</feature>
<reference evidence="2 3" key="1">
    <citation type="submission" date="2018-08" db="EMBL/GenBank/DDBJ databases">
        <title>Genome and evolution of the arbuscular mycorrhizal fungus Diversispora epigaea (formerly Glomus versiforme) and its bacterial endosymbionts.</title>
        <authorList>
            <person name="Sun X."/>
            <person name="Fei Z."/>
            <person name="Harrison M."/>
        </authorList>
    </citation>
    <scope>NUCLEOTIDE SEQUENCE [LARGE SCALE GENOMIC DNA]</scope>
    <source>
        <strain evidence="2 3">IT104</strain>
    </source>
</reference>
<keyword evidence="3" id="KW-1185">Reference proteome</keyword>
<protein>
    <submittedName>
        <fullName evidence="2">Uncharacterized protein</fullName>
    </submittedName>
</protein>
<sequence>MGRQTLKLFLIVLFLSTITVNSKRVSTTITSTDFFCQTDKLNCPTFPPSNDKDGKRHEKRDKTITCTYVKCLGSDGT</sequence>
<name>A0A397H9P0_9GLOM</name>
<dbReference type="EMBL" id="PQFF01000328">
    <property type="protein sequence ID" value="RHZ59707.1"/>
    <property type="molecule type" value="Genomic_DNA"/>
</dbReference>
<comment type="caution">
    <text evidence="2">The sequence shown here is derived from an EMBL/GenBank/DDBJ whole genome shotgun (WGS) entry which is preliminary data.</text>
</comment>
<accession>A0A397H9P0</accession>
<organism evidence="2 3">
    <name type="scientific">Diversispora epigaea</name>
    <dbReference type="NCBI Taxonomy" id="1348612"/>
    <lineage>
        <taxon>Eukaryota</taxon>
        <taxon>Fungi</taxon>
        <taxon>Fungi incertae sedis</taxon>
        <taxon>Mucoromycota</taxon>
        <taxon>Glomeromycotina</taxon>
        <taxon>Glomeromycetes</taxon>
        <taxon>Diversisporales</taxon>
        <taxon>Diversisporaceae</taxon>
        <taxon>Diversispora</taxon>
    </lineage>
</organism>
<evidence type="ECO:0000256" key="1">
    <source>
        <dbReference type="SAM" id="SignalP"/>
    </source>
</evidence>
<evidence type="ECO:0000313" key="2">
    <source>
        <dbReference type="EMBL" id="RHZ59707.1"/>
    </source>
</evidence>
<proteinExistence type="predicted"/>
<evidence type="ECO:0000313" key="3">
    <source>
        <dbReference type="Proteomes" id="UP000266861"/>
    </source>
</evidence>
<feature type="chain" id="PRO_5017198855" evidence="1">
    <location>
        <begin position="23"/>
        <end position="77"/>
    </location>
</feature>
<keyword evidence="1" id="KW-0732">Signal</keyword>